<feature type="non-terminal residue" evidence="1">
    <location>
        <position position="42"/>
    </location>
</feature>
<dbReference type="EMBL" id="ATNB01000020">
    <property type="protein sequence ID" value="EPP35714.1"/>
    <property type="molecule type" value="Genomic_DNA"/>
</dbReference>
<comment type="caution">
    <text evidence="1">The sequence shown here is derived from an EMBL/GenBank/DDBJ whole genome shotgun (WGS) entry which is preliminary data.</text>
</comment>
<evidence type="ECO:0000313" key="2">
    <source>
        <dbReference type="Proteomes" id="UP000016200"/>
    </source>
</evidence>
<sequence>MYKWGIFEGKMSDFQVKCGILEEEMLRFRLNWGFSKPKCMIF</sequence>
<protein>
    <submittedName>
        <fullName evidence="1">Uncharacterized protein</fullName>
    </submittedName>
</protein>
<gene>
    <name evidence="1" type="ORF">CP10139811_1145</name>
</gene>
<organism evidence="1 2">
    <name type="scientific">Chlamydia ibidis</name>
    <dbReference type="NCBI Taxonomy" id="1405396"/>
    <lineage>
        <taxon>Bacteria</taxon>
        <taxon>Pseudomonadati</taxon>
        <taxon>Chlamydiota</taxon>
        <taxon>Chlamydiia</taxon>
        <taxon>Chlamydiales</taxon>
        <taxon>Chlamydiaceae</taxon>
        <taxon>Chlamydia/Chlamydophila group</taxon>
        <taxon>Chlamydia</taxon>
    </lineage>
</organism>
<proteinExistence type="predicted"/>
<dbReference type="AlphaFoldDB" id="S7J5N7"/>
<reference evidence="1 2" key="1">
    <citation type="submission" date="2013-04" db="EMBL/GenBank/DDBJ databases">
        <title>Genome sequence of Chlamydia psittaci 10-1398/11.</title>
        <authorList>
            <person name="Huot-Creasy H."/>
            <person name="McCracken C.L."/>
            <person name="Humphries M."/>
            <person name="Sachse K."/>
            <person name="Laroucau K."/>
            <person name="Bavoil P."/>
            <person name="Myers G.S."/>
        </authorList>
    </citation>
    <scope>NUCLEOTIDE SEQUENCE [LARGE SCALE GENOMIC DNA]</scope>
    <source>
        <strain evidence="1 2">10_1398_11</strain>
    </source>
</reference>
<dbReference type="Proteomes" id="UP000016200">
    <property type="component" value="Unassembled WGS sequence"/>
</dbReference>
<name>S7J5N7_9CHLA</name>
<dbReference type="HOGENOM" id="CLU_194364_5_0_0"/>
<accession>S7J5N7</accession>
<evidence type="ECO:0000313" key="1">
    <source>
        <dbReference type="EMBL" id="EPP35714.1"/>
    </source>
</evidence>